<evidence type="ECO:0000313" key="5">
    <source>
        <dbReference type="Proteomes" id="UP000614811"/>
    </source>
</evidence>
<comment type="caution">
    <text evidence="4">The sequence shown here is derived from an EMBL/GenBank/DDBJ whole genome shotgun (WGS) entry which is preliminary data.</text>
</comment>
<dbReference type="PANTHER" id="PTHR30570:SF1">
    <property type="entry name" value="PHOSPHATE-BINDING PROTEIN PSTS"/>
    <property type="match status" value="1"/>
</dbReference>
<reference evidence="4" key="1">
    <citation type="journal article" date="2014" name="Int. J. Syst. Evol. Microbiol.">
        <title>Complete genome sequence of Corynebacterium casei LMG S-19264T (=DSM 44701T), isolated from a smear-ripened cheese.</title>
        <authorList>
            <consortium name="US DOE Joint Genome Institute (JGI-PGF)"/>
            <person name="Walter F."/>
            <person name="Albersmeier A."/>
            <person name="Kalinowski J."/>
            <person name="Ruckert C."/>
        </authorList>
    </citation>
    <scope>NUCLEOTIDE SEQUENCE</scope>
    <source>
        <strain evidence="4">KCTC 12711</strain>
    </source>
</reference>
<keyword evidence="1 2" id="KW-0732">Signal</keyword>
<evidence type="ECO:0000256" key="2">
    <source>
        <dbReference type="SAM" id="SignalP"/>
    </source>
</evidence>
<feature type="chain" id="PRO_5037343604" evidence="2">
    <location>
        <begin position="23"/>
        <end position="374"/>
    </location>
</feature>
<dbReference type="SUPFAM" id="SSF53850">
    <property type="entry name" value="Periplasmic binding protein-like II"/>
    <property type="match status" value="1"/>
</dbReference>
<proteinExistence type="predicted"/>
<dbReference type="EMBL" id="BMXA01000005">
    <property type="protein sequence ID" value="GHA16004.1"/>
    <property type="molecule type" value="Genomic_DNA"/>
</dbReference>
<evidence type="ECO:0000259" key="3">
    <source>
        <dbReference type="Pfam" id="PF12849"/>
    </source>
</evidence>
<feature type="signal peptide" evidence="2">
    <location>
        <begin position="1"/>
        <end position="22"/>
    </location>
</feature>
<dbReference type="Gene3D" id="3.40.190.10">
    <property type="entry name" value="Periplasmic binding protein-like II"/>
    <property type="match status" value="2"/>
</dbReference>
<dbReference type="InterPro" id="IPR024370">
    <property type="entry name" value="PBP_domain"/>
</dbReference>
<name>A0A918RYH3_9GAMM</name>
<dbReference type="PANTHER" id="PTHR30570">
    <property type="entry name" value="PERIPLASMIC PHOSPHATE BINDING COMPONENT OF PHOSPHATE ABC TRANSPORTER"/>
    <property type="match status" value="1"/>
</dbReference>
<dbReference type="InterPro" id="IPR050811">
    <property type="entry name" value="Phosphate_ABC_transporter"/>
</dbReference>
<dbReference type="Proteomes" id="UP000614811">
    <property type="component" value="Unassembled WGS sequence"/>
</dbReference>
<organism evidence="4 5">
    <name type="scientific">Arenicella chitinivorans</name>
    <dbReference type="NCBI Taxonomy" id="1329800"/>
    <lineage>
        <taxon>Bacteria</taxon>
        <taxon>Pseudomonadati</taxon>
        <taxon>Pseudomonadota</taxon>
        <taxon>Gammaproteobacteria</taxon>
        <taxon>Arenicellales</taxon>
        <taxon>Arenicellaceae</taxon>
        <taxon>Arenicella</taxon>
    </lineage>
</organism>
<reference evidence="4" key="2">
    <citation type="submission" date="2020-09" db="EMBL/GenBank/DDBJ databases">
        <authorList>
            <person name="Sun Q."/>
            <person name="Kim S."/>
        </authorList>
    </citation>
    <scope>NUCLEOTIDE SEQUENCE</scope>
    <source>
        <strain evidence="4">KCTC 12711</strain>
    </source>
</reference>
<keyword evidence="5" id="KW-1185">Reference proteome</keyword>
<evidence type="ECO:0000256" key="1">
    <source>
        <dbReference type="ARBA" id="ARBA00022729"/>
    </source>
</evidence>
<gene>
    <name evidence="4" type="ORF">GCM10008090_27180</name>
</gene>
<feature type="domain" description="PBP" evidence="3">
    <location>
        <begin position="19"/>
        <end position="337"/>
    </location>
</feature>
<dbReference type="AlphaFoldDB" id="A0A918RYH3"/>
<accession>A0A918RYH3</accession>
<sequence>MKKLVLGMVTATAAFNISTAAARDTISIVGSSTVYPFATVVAERFGKSSDFKAPKVESTGSGGGLKLFCKGVGVATPDITNASRRIKSSEFEQCQANGVKDIVEVLIGYDGIVLANAKGGTSFELSRKDIYMALAKMVPGPDGKLIENPHKTWKDVNSALPATKIEVLGPPPTSGTRDAFAELALEGGARQVADIDTLRGSKDKAEIEALVAKLGIESAWAAAVKKKGDSASGKDVVKIIGRAVREDGAYIEAGENDNLIVNKLVANPNALGIFGFSFLDQNSDKVQGSVIDGMAPTFEAIAGGKYKVSRPLYFYVKKAHIGTVPGIQEYLNAFVSEDTIGEDGYLIDKGLIPLDAEKYEEMASSAKALKNLAL</sequence>
<evidence type="ECO:0000313" key="4">
    <source>
        <dbReference type="EMBL" id="GHA16004.1"/>
    </source>
</evidence>
<protein>
    <submittedName>
        <fullName evidence="4">Phosphate ABC transporter substrate-binding protein</fullName>
    </submittedName>
</protein>
<dbReference type="Pfam" id="PF12849">
    <property type="entry name" value="PBP_like_2"/>
    <property type="match status" value="1"/>
</dbReference>